<dbReference type="EMBL" id="CM016762">
    <property type="protein sequence ID" value="TMS37943.1"/>
    <property type="molecule type" value="Genomic_DNA"/>
</dbReference>
<organism evidence="2 3">
    <name type="scientific">Steinernema carpocapsae</name>
    <name type="common">Entomopathogenic nematode</name>
    <dbReference type="NCBI Taxonomy" id="34508"/>
    <lineage>
        <taxon>Eukaryota</taxon>
        <taxon>Metazoa</taxon>
        <taxon>Ecdysozoa</taxon>
        <taxon>Nematoda</taxon>
        <taxon>Chromadorea</taxon>
        <taxon>Rhabditida</taxon>
        <taxon>Tylenchina</taxon>
        <taxon>Panagrolaimomorpha</taxon>
        <taxon>Strongyloidoidea</taxon>
        <taxon>Steinernematidae</taxon>
        <taxon>Steinernema</taxon>
    </lineage>
</organism>
<dbReference type="EMBL" id="AZBU02000001">
    <property type="protein sequence ID" value="TMS37943.1"/>
    <property type="molecule type" value="Genomic_DNA"/>
</dbReference>
<reference evidence="2 3" key="2">
    <citation type="journal article" date="2019" name="G3 (Bethesda)">
        <title>Hybrid Assembly of the Genome of the Entomopathogenic Nematode Steinernema carpocapsae Identifies the X-Chromosome.</title>
        <authorList>
            <person name="Serra L."/>
            <person name="Macchietto M."/>
            <person name="Macias-Munoz A."/>
            <person name="McGill C.J."/>
            <person name="Rodriguez I.M."/>
            <person name="Rodriguez B."/>
            <person name="Murad R."/>
            <person name="Mortazavi A."/>
        </authorList>
    </citation>
    <scope>NUCLEOTIDE SEQUENCE [LARGE SCALE GENOMIC DNA]</scope>
    <source>
        <strain evidence="2 3">ALL</strain>
    </source>
</reference>
<comment type="caution">
    <text evidence="2">The sequence shown here is derived from an EMBL/GenBank/DDBJ whole genome shotgun (WGS) entry which is preliminary data.</text>
</comment>
<feature type="compositionally biased region" description="Polar residues" evidence="1">
    <location>
        <begin position="63"/>
        <end position="80"/>
    </location>
</feature>
<evidence type="ECO:0000313" key="2">
    <source>
        <dbReference type="EMBL" id="TMS37943.1"/>
    </source>
</evidence>
<keyword evidence="3" id="KW-1185">Reference proteome</keyword>
<dbReference type="Proteomes" id="UP000298663">
    <property type="component" value="Chromosome X"/>
</dbReference>
<dbReference type="AlphaFoldDB" id="A0A4V6I891"/>
<evidence type="ECO:0000313" key="3">
    <source>
        <dbReference type="Proteomes" id="UP000298663"/>
    </source>
</evidence>
<reference evidence="2 3" key="1">
    <citation type="journal article" date="2015" name="Genome Biol.">
        <title>Comparative genomics of Steinernema reveals deeply conserved gene regulatory networks.</title>
        <authorList>
            <person name="Dillman A.R."/>
            <person name="Macchietto M."/>
            <person name="Porter C.F."/>
            <person name="Rogers A."/>
            <person name="Williams B."/>
            <person name="Antoshechkin I."/>
            <person name="Lee M.M."/>
            <person name="Goodwin Z."/>
            <person name="Lu X."/>
            <person name="Lewis E.E."/>
            <person name="Goodrich-Blair H."/>
            <person name="Stock S.P."/>
            <person name="Adams B.J."/>
            <person name="Sternberg P.W."/>
            <person name="Mortazavi A."/>
        </authorList>
    </citation>
    <scope>NUCLEOTIDE SEQUENCE [LARGE SCALE GENOMIC DNA]</scope>
    <source>
        <strain evidence="2 3">ALL</strain>
    </source>
</reference>
<sequence>MWRANDANRYTARVGRFLMNDQALNPEQIEDSRAGSPVKTTALVRFQSVAIIIVGSGVVHSLPTVNSQPTWTGRRTNQLDSKTDRRATASTTTCGRESVDGDHRLLQPRTVARGRSSSPAQYRPPAEAREPRERHAAKAKPKERTDVRLNMNHRSPHAHNTLFTTRGTPSGQRLRLPLIIQLRLVFARSHASESQAPPDFPSLGLPSESVLVFPLC</sequence>
<accession>A0A4V6I891</accession>
<gene>
    <name evidence="2" type="ORF">L596_004774</name>
</gene>
<feature type="region of interest" description="Disordered" evidence="1">
    <location>
        <begin position="62"/>
        <end position="143"/>
    </location>
</feature>
<feature type="compositionally biased region" description="Basic and acidic residues" evidence="1">
    <location>
        <begin position="126"/>
        <end position="143"/>
    </location>
</feature>
<name>A0A4V6I891_STECR</name>
<evidence type="ECO:0000256" key="1">
    <source>
        <dbReference type="SAM" id="MobiDB-lite"/>
    </source>
</evidence>
<protein>
    <submittedName>
        <fullName evidence="2">Uncharacterized protein</fullName>
    </submittedName>
</protein>
<proteinExistence type="predicted"/>